<organism evidence="2 3">
    <name type="scientific">Candidatus Ghiorseimicrobium undicola</name>
    <dbReference type="NCBI Taxonomy" id="1974746"/>
    <lineage>
        <taxon>Bacteria</taxon>
        <taxon>Pseudomonadati</taxon>
        <taxon>Candidatus Omnitrophota</taxon>
        <taxon>Candidatus Ghiorseimicrobium</taxon>
    </lineage>
</organism>
<dbReference type="PANTHER" id="PTHR40101:SF1">
    <property type="entry name" value="4FE-4S DOMAIN-CONTAINING PROTEIN"/>
    <property type="match status" value="1"/>
</dbReference>
<dbReference type="PANTHER" id="PTHR40101">
    <property type="entry name" value="CONSERVED PROTEIN"/>
    <property type="match status" value="1"/>
</dbReference>
<evidence type="ECO:0000313" key="2">
    <source>
        <dbReference type="EMBL" id="PIQ88999.1"/>
    </source>
</evidence>
<evidence type="ECO:0000313" key="3">
    <source>
        <dbReference type="Proteomes" id="UP000229641"/>
    </source>
</evidence>
<sequence>MDKYEKKAIEQAANLMCAAARTAPKACGIDNIETKIIGRPQIKRLAEEMKKTAKSENLSFFARDAENISKCDRIVLIGTRIKPIGLKYCGFCGFKDCATTQKKGAVCSYNPLDLGIALGSAVNIASSFHIDNRVMYTIGKTALKIGLFGKNIKIALGIPLSASGKNIFFDRK</sequence>
<dbReference type="Proteomes" id="UP000229641">
    <property type="component" value="Unassembled WGS sequence"/>
</dbReference>
<protein>
    <submittedName>
        <fullName evidence="2">Ferredoxin</fullName>
    </submittedName>
</protein>
<dbReference type="AlphaFoldDB" id="A0A2H0LX45"/>
<accession>A0A2H0LX45</accession>
<reference evidence="2 3" key="1">
    <citation type="submission" date="2017-09" db="EMBL/GenBank/DDBJ databases">
        <title>Depth-based differentiation of microbial function through sediment-hosted aquifers and enrichment of novel symbionts in the deep terrestrial subsurface.</title>
        <authorList>
            <person name="Probst A.J."/>
            <person name="Ladd B."/>
            <person name="Jarett J.K."/>
            <person name="Geller-Mcgrath D.E."/>
            <person name="Sieber C.M."/>
            <person name="Emerson J.B."/>
            <person name="Anantharaman K."/>
            <person name="Thomas B.C."/>
            <person name="Malmstrom R."/>
            <person name="Stieglmeier M."/>
            <person name="Klingl A."/>
            <person name="Woyke T."/>
            <person name="Ryan C.M."/>
            <person name="Banfield J.F."/>
        </authorList>
    </citation>
    <scope>NUCLEOTIDE SEQUENCE [LARGE SCALE GENOMIC DNA]</scope>
    <source>
        <strain evidence="2">CG11_big_fil_rev_8_21_14_0_20_42_13</strain>
    </source>
</reference>
<gene>
    <name evidence="2" type="ORF">COV72_04990</name>
</gene>
<evidence type="ECO:0000259" key="1">
    <source>
        <dbReference type="Pfam" id="PF09918"/>
    </source>
</evidence>
<name>A0A2H0LX45_9BACT</name>
<dbReference type="EMBL" id="PCWA01000075">
    <property type="protein sequence ID" value="PIQ88999.1"/>
    <property type="molecule type" value="Genomic_DNA"/>
</dbReference>
<proteinExistence type="predicted"/>
<dbReference type="InterPro" id="IPR019224">
    <property type="entry name" value="DUF2148"/>
</dbReference>
<comment type="caution">
    <text evidence="2">The sequence shown here is derived from an EMBL/GenBank/DDBJ whole genome shotgun (WGS) entry which is preliminary data.</text>
</comment>
<feature type="domain" description="DUF2148" evidence="1">
    <location>
        <begin position="103"/>
        <end position="171"/>
    </location>
</feature>
<dbReference type="Pfam" id="PF09918">
    <property type="entry name" value="DUF2148"/>
    <property type="match status" value="1"/>
</dbReference>